<sequence length="514" mass="59269">MKVLCSESEKKVTRSVFSRLGYHLSCKLIYRKHFELPIGVAGFEFHYRLKFPLFIELLFSLSKMEEVKPKEEVVVSDPEMDDDDVGSDFSVLDERDENLEPEREDVDYRDLTSHTVSEYHMSEDGSVKAGAEALIKSDPFPLPQFLTLSQFVNENSTEQAMKRLLEEYKVNQTVLDQVLNTVMEIKTAKKVENEEEMQCLKEQNEDLKKLVQQKEEKVNELEALVADHVKNSTSTLATLTTHMDKFNSLAESLHSLKMSGSGSQIEAPESLNSLNLPSAPPFDSSTSTNPYQHAQEQLRRLEELDDIKSMNSSMLSTQTAQGFEPNDLQNERDELARYYEEQCSLNVELKKMLDLKVEEISELKRQLRKKEEEVETQKTIVRVLEEERNDQQVDIDPMVVDYQNQIKSLETVLQDYHDRNETKTPRRRRHHPCFRPITRQPVSSNGNPSSNFFAQIDQSIAQSLSKVNEHLDRVRAQHLNRINNTQMFVCQCMHAFPSHGQLVAHRASCPNNLD</sequence>
<name>A0A1I7RI44_BURXY</name>
<proteinExistence type="predicted"/>
<feature type="region of interest" description="Disordered" evidence="2">
    <location>
        <begin position="260"/>
        <end position="296"/>
    </location>
</feature>
<protein>
    <submittedName>
        <fullName evidence="4">C2 domain-containing protein</fullName>
    </submittedName>
</protein>
<evidence type="ECO:0000256" key="2">
    <source>
        <dbReference type="SAM" id="MobiDB-lite"/>
    </source>
</evidence>
<reference evidence="4" key="1">
    <citation type="submission" date="2016-11" db="UniProtKB">
        <authorList>
            <consortium name="WormBaseParasite"/>
        </authorList>
    </citation>
    <scope>IDENTIFICATION</scope>
</reference>
<dbReference type="WBParaSite" id="BXY_0037300.1">
    <property type="protein sequence ID" value="BXY_0037300.1"/>
    <property type="gene ID" value="BXY_0037300"/>
</dbReference>
<feature type="coiled-coil region" evidence="1">
    <location>
        <begin position="346"/>
        <end position="419"/>
    </location>
</feature>
<evidence type="ECO:0000313" key="3">
    <source>
        <dbReference type="Proteomes" id="UP000095284"/>
    </source>
</evidence>
<feature type="compositionally biased region" description="Polar residues" evidence="2">
    <location>
        <begin position="260"/>
        <end position="276"/>
    </location>
</feature>
<evidence type="ECO:0000313" key="4">
    <source>
        <dbReference type="WBParaSite" id="BXY_0037300.1"/>
    </source>
</evidence>
<evidence type="ECO:0000256" key="1">
    <source>
        <dbReference type="SAM" id="Coils"/>
    </source>
</evidence>
<feature type="compositionally biased region" description="Polar residues" evidence="2">
    <location>
        <begin position="283"/>
        <end position="295"/>
    </location>
</feature>
<keyword evidence="1" id="KW-0175">Coiled coil</keyword>
<dbReference type="AlphaFoldDB" id="A0A1I7RI44"/>
<organism evidence="3 4">
    <name type="scientific">Bursaphelenchus xylophilus</name>
    <name type="common">Pinewood nematode worm</name>
    <name type="synonym">Aphelenchoides xylophilus</name>
    <dbReference type="NCBI Taxonomy" id="6326"/>
    <lineage>
        <taxon>Eukaryota</taxon>
        <taxon>Metazoa</taxon>
        <taxon>Ecdysozoa</taxon>
        <taxon>Nematoda</taxon>
        <taxon>Chromadorea</taxon>
        <taxon>Rhabditida</taxon>
        <taxon>Tylenchina</taxon>
        <taxon>Tylenchomorpha</taxon>
        <taxon>Aphelenchoidea</taxon>
        <taxon>Aphelenchoididae</taxon>
        <taxon>Bursaphelenchus</taxon>
    </lineage>
</organism>
<accession>A0A1I7RI44</accession>
<dbReference type="Proteomes" id="UP000095284">
    <property type="component" value="Unplaced"/>
</dbReference>
<feature type="coiled-coil region" evidence="1">
    <location>
        <begin position="183"/>
        <end position="231"/>
    </location>
</feature>